<feature type="region of interest" description="Disordered" evidence="1">
    <location>
        <begin position="155"/>
        <end position="180"/>
    </location>
</feature>
<accession>A0AAN8U0T7</accession>
<protein>
    <submittedName>
        <fullName evidence="2">Uncharacterized protein</fullName>
    </submittedName>
</protein>
<evidence type="ECO:0000256" key="1">
    <source>
        <dbReference type="SAM" id="MobiDB-lite"/>
    </source>
</evidence>
<dbReference type="AlphaFoldDB" id="A0AAN8U0T7"/>
<evidence type="ECO:0000313" key="2">
    <source>
        <dbReference type="EMBL" id="KAK6793911.1"/>
    </source>
</evidence>
<gene>
    <name evidence="2" type="ORF">RDI58_007364</name>
</gene>
<dbReference type="Proteomes" id="UP001371456">
    <property type="component" value="Unassembled WGS sequence"/>
</dbReference>
<reference evidence="2 3" key="1">
    <citation type="submission" date="2024-02" db="EMBL/GenBank/DDBJ databases">
        <title>de novo genome assembly of Solanum bulbocastanum strain 11H21.</title>
        <authorList>
            <person name="Hosaka A.J."/>
        </authorList>
    </citation>
    <scope>NUCLEOTIDE SEQUENCE [LARGE SCALE GENOMIC DNA]</scope>
    <source>
        <tissue evidence="2">Young leaves</tissue>
    </source>
</reference>
<name>A0AAN8U0T7_SOLBU</name>
<dbReference type="EMBL" id="JBANQN010000003">
    <property type="protein sequence ID" value="KAK6793911.1"/>
    <property type="molecule type" value="Genomic_DNA"/>
</dbReference>
<organism evidence="2 3">
    <name type="scientific">Solanum bulbocastanum</name>
    <name type="common">Wild potato</name>
    <dbReference type="NCBI Taxonomy" id="147425"/>
    <lineage>
        <taxon>Eukaryota</taxon>
        <taxon>Viridiplantae</taxon>
        <taxon>Streptophyta</taxon>
        <taxon>Embryophyta</taxon>
        <taxon>Tracheophyta</taxon>
        <taxon>Spermatophyta</taxon>
        <taxon>Magnoliopsida</taxon>
        <taxon>eudicotyledons</taxon>
        <taxon>Gunneridae</taxon>
        <taxon>Pentapetalae</taxon>
        <taxon>asterids</taxon>
        <taxon>lamiids</taxon>
        <taxon>Solanales</taxon>
        <taxon>Solanaceae</taxon>
        <taxon>Solanoideae</taxon>
        <taxon>Solaneae</taxon>
        <taxon>Solanum</taxon>
    </lineage>
</organism>
<sequence>MVAATSPYHLRGETFEDDQSCLEYNPNVEDGLPKYLQTTRKLTKQLEVVPDPIGIARPAMWINSQYEEAIEASSQEATSQVGSTSNFHFESSSRSHSDLEFNCGSSQSEMRKLHLRDTQHWYEWQASKISGVFGECLIFTGKLLTKMPNKITPDISQKSPGCQASVIRDSDGSVSAAPSTLDSTCASRKLTRTDVDIDKGVDERAMKREQCALEEAQRQSKLDEESLEPFTSSLEPFAVNGTLHASGKLPVASLESSAAASQ</sequence>
<comment type="caution">
    <text evidence="2">The sequence shown here is derived from an EMBL/GenBank/DDBJ whole genome shotgun (WGS) entry which is preliminary data.</text>
</comment>
<evidence type="ECO:0000313" key="3">
    <source>
        <dbReference type="Proteomes" id="UP001371456"/>
    </source>
</evidence>
<keyword evidence="3" id="KW-1185">Reference proteome</keyword>
<proteinExistence type="predicted"/>